<protein>
    <submittedName>
        <fullName evidence="1">Uncharacterized protein</fullName>
    </submittedName>
</protein>
<gene>
    <name evidence="1" type="ORF">FHS55_002507</name>
</gene>
<organism evidence="1 2">
    <name type="scientific">Ancylobacter tetraedralis</name>
    <dbReference type="NCBI Taxonomy" id="217068"/>
    <lineage>
        <taxon>Bacteria</taxon>
        <taxon>Pseudomonadati</taxon>
        <taxon>Pseudomonadota</taxon>
        <taxon>Alphaproteobacteria</taxon>
        <taxon>Hyphomicrobiales</taxon>
        <taxon>Xanthobacteraceae</taxon>
        <taxon>Ancylobacter</taxon>
    </lineage>
</organism>
<evidence type="ECO:0000313" key="1">
    <source>
        <dbReference type="EMBL" id="MBB3771898.1"/>
    </source>
</evidence>
<comment type="caution">
    <text evidence="1">The sequence shown here is derived from an EMBL/GenBank/DDBJ whole genome shotgun (WGS) entry which is preliminary data.</text>
</comment>
<evidence type="ECO:0000313" key="2">
    <source>
        <dbReference type="Proteomes" id="UP000533469"/>
    </source>
</evidence>
<dbReference type="EMBL" id="JACICD010000004">
    <property type="protein sequence ID" value="MBB3771898.1"/>
    <property type="molecule type" value="Genomic_DNA"/>
</dbReference>
<accession>A0A839ZB36</accession>
<dbReference type="RefSeq" id="WP_246340087.1">
    <property type="nucleotide sequence ID" value="NZ_JACICD010000004.1"/>
</dbReference>
<proteinExistence type="predicted"/>
<keyword evidence="2" id="KW-1185">Reference proteome</keyword>
<dbReference type="AlphaFoldDB" id="A0A839ZB36"/>
<sequence length="219" mass="22695">MNALGLVAVVLGLCVGGCANGVVPGARDIEPPTTGVYVGGLYKPLGTSLSRSGPVNLGRICVVSRTLAEFGVSPPQGETVSDIDLLRTRKLSAAVAQLNTAIGQAGLSGDISSYYEYKIVNATSYDIDLTSAAVVFEKLMKQPGCRQEVAKQAADGKVYQVTKAYVGDIVFRRKTGGNLSGTLSPAAVQAALAADTDLRFSGKGLVFAFVAEKRTAAGY</sequence>
<dbReference type="Proteomes" id="UP000533469">
    <property type="component" value="Unassembled WGS sequence"/>
</dbReference>
<name>A0A839ZB36_9HYPH</name>
<reference evidence="1 2" key="1">
    <citation type="submission" date="2020-08" db="EMBL/GenBank/DDBJ databases">
        <title>Genomic Encyclopedia of Type Strains, Phase IV (KMG-IV): sequencing the most valuable type-strain genomes for metagenomic binning, comparative biology and taxonomic classification.</title>
        <authorList>
            <person name="Goeker M."/>
        </authorList>
    </citation>
    <scope>NUCLEOTIDE SEQUENCE [LARGE SCALE GENOMIC DNA]</scope>
    <source>
        <strain evidence="1 2">DSM 5895</strain>
    </source>
</reference>